<reference evidence="1 2" key="1">
    <citation type="submission" date="2020-08" db="EMBL/GenBank/DDBJ databases">
        <title>Aphidius gifuensis genome sequencing and assembly.</title>
        <authorList>
            <person name="Du Z."/>
        </authorList>
    </citation>
    <scope>NUCLEOTIDE SEQUENCE [LARGE SCALE GENOMIC DNA]</scope>
    <source>
        <strain evidence="1">YNYX2018</strain>
        <tissue evidence="1">Adults</tissue>
    </source>
</reference>
<dbReference type="Pfam" id="PF08584">
    <property type="entry name" value="Ribonuc_P_40"/>
    <property type="match status" value="1"/>
</dbReference>
<dbReference type="GO" id="GO:0000171">
    <property type="term" value="F:ribonuclease MRP activity"/>
    <property type="evidence" value="ECO:0007669"/>
    <property type="project" value="TreeGrafter"/>
</dbReference>
<evidence type="ECO:0000313" key="1">
    <source>
        <dbReference type="EMBL" id="KAF7992866.1"/>
    </source>
</evidence>
<gene>
    <name evidence="1" type="ORF">HCN44_005210</name>
</gene>
<dbReference type="GO" id="GO:0000172">
    <property type="term" value="C:ribonuclease MRP complex"/>
    <property type="evidence" value="ECO:0007669"/>
    <property type="project" value="TreeGrafter"/>
</dbReference>
<dbReference type="PANTHER" id="PTHR15396">
    <property type="entry name" value="RIBONUCLEASE P PROTEIN SUBUNIT P40"/>
    <property type="match status" value="1"/>
</dbReference>
<dbReference type="GO" id="GO:0030681">
    <property type="term" value="C:multimeric ribonuclease P complex"/>
    <property type="evidence" value="ECO:0007669"/>
    <property type="project" value="TreeGrafter"/>
</dbReference>
<accession>A0A834XXY3</accession>
<dbReference type="AlphaFoldDB" id="A0A834XXY3"/>
<sequence length="362" mass="41447">MLCPEVWNFKAPKHQLNIINTCIKKAEINTTIKNHYNNHSVSVVIPNSKNIPEVLIDSILEDSDYYKVEGVTASQLVNKEFIEAFVKKGELSLLSVNVKIDLDNVITITPNGILILSLNIEDFQSLGIEGKLSYFDRNKQTRYVVEINLNEETFTPGKKNYERVRSCLENNLKQKFDVVLSWDPPDDKLCPSSVASWFYNQGNKVSLCHQKTSKLVHYSLDVPTLEDGYKAEDIFEWIGILSIDGDMKNKDTENYVNSYVCPKPNTPVDQVFHFECTGYFSRSKINKIYELIKTLISNDNELQTPWMSLHIHGFADSPISWSTKEHNYYTDGDNSLTIIFHSNENAIVQKSLSSNSKPRIFQ</sequence>
<dbReference type="Proteomes" id="UP000639338">
    <property type="component" value="Unassembled WGS sequence"/>
</dbReference>
<dbReference type="GO" id="GO:0004526">
    <property type="term" value="F:ribonuclease P activity"/>
    <property type="evidence" value="ECO:0007669"/>
    <property type="project" value="TreeGrafter"/>
</dbReference>
<organism evidence="1 2">
    <name type="scientific">Aphidius gifuensis</name>
    <name type="common">Parasitoid wasp</name>
    <dbReference type="NCBI Taxonomy" id="684658"/>
    <lineage>
        <taxon>Eukaryota</taxon>
        <taxon>Metazoa</taxon>
        <taxon>Ecdysozoa</taxon>
        <taxon>Arthropoda</taxon>
        <taxon>Hexapoda</taxon>
        <taxon>Insecta</taxon>
        <taxon>Pterygota</taxon>
        <taxon>Neoptera</taxon>
        <taxon>Endopterygota</taxon>
        <taxon>Hymenoptera</taxon>
        <taxon>Apocrita</taxon>
        <taxon>Ichneumonoidea</taxon>
        <taxon>Braconidae</taxon>
        <taxon>Aphidiinae</taxon>
        <taxon>Aphidius</taxon>
    </lineage>
</organism>
<keyword evidence="2" id="KW-1185">Reference proteome</keyword>
<dbReference type="EMBL" id="JACMRX010000003">
    <property type="protein sequence ID" value="KAF7992866.1"/>
    <property type="molecule type" value="Genomic_DNA"/>
</dbReference>
<comment type="caution">
    <text evidence="1">The sequence shown here is derived from an EMBL/GenBank/DDBJ whole genome shotgun (WGS) entry which is preliminary data.</text>
</comment>
<dbReference type="GO" id="GO:0001682">
    <property type="term" value="P:tRNA 5'-leader removal"/>
    <property type="evidence" value="ECO:0007669"/>
    <property type="project" value="InterPro"/>
</dbReference>
<name>A0A834XXY3_APHGI</name>
<evidence type="ECO:0000313" key="2">
    <source>
        <dbReference type="Proteomes" id="UP000639338"/>
    </source>
</evidence>
<dbReference type="OrthoDB" id="446759at2759"/>
<dbReference type="InterPro" id="IPR013893">
    <property type="entry name" value="RNase_P_Rpp40"/>
</dbReference>
<proteinExistence type="predicted"/>
<protein>
    <submittedName>
        <fullName evidence="1">Uncharacterized protein</fullName>
    </submittedName>
</protein>
<dbReference type="GO" id="GO:0000447">
    <property type="term" value="P:endonucleolytic cleavage in ITS1 to separate SSU-rRNA from 5.8S rRNA and LSU-rRNA from tricistronic rRNA transcript (SSU-rRNA, 5.8S rRNA, LSU-rRNA)"/>
    <property type="evidence" value="ECO:0007669"/>
    <property type="project" value="TreeGrafter"/>
</dbReference>
<dbReference type="PANTHER" id="PTHR15396:SF1">
    <property type="entry name" value="RIBONUCLEASE P PROTEIN SUBUNIT P40"/>
    <property type="match status" value="1"/>
</dbReference>